<accession>A0A0D2NPC0</accession>
<gene>
    <name evidence="1" type="ORF">HYPSUDRAFT_44985</name>
</gene>
<proteinExistence type="predicted"/>
<evidence type="ECO:0000313" key="2">
    <source>
        <dbReference type="Proteomes" id="UP000054270"/>
    </source>
</evidence>
<organism evidence="1 2">
    <name type="scientific">Hypholoma sublateritium (strain FD-334 SS-4)</name>
    <dbReference type="NCBI Taxonomy" id="945553"/>
    <lineage>
        <taxon>Eukaryota</taxon>
        <taxon>Fungi</taxon>
        <taxon>Dikarya</taxon>
        <taxon>Basidiomycota</taxon>
        <taxon>Agaricomycotina</taxon>
        <taxon>Agaricomycetes</taxon>
        <taxon>Agaricomycetidae</taxon>
        <taxon>Agaricales</taxon>
        <taxon>Agaricineae</taxon>
        <taxon>Strophariaceae</taxon>
        <taxon>Hypholoma</taxon>
    </lineage>
</organism>
<feature type="non-terminal residue" evidence="1">
    <location>
        <position position="61"/>
    </location>
</feature>
<reference evidence="2" key="1">
    <citation type="submission" date="2014-04" db="EMBL/GenBank/DDBJ databases">
        <title>Evolutionary Origins and Diversification of the Mycorrhizal Mutualists.</title>
        <authorList>
            <consortium name="DOE Joint Genome Institute"/>
            <consortium name="Mycorrhizal Genomics Consortium"/>
            <person name="Kohler A."/>
            <person name="Kuo A."/>
            <person name="Nagy L.G."/>
            <person name="Floudas D."/>
            <person name="Copeland A."/>
            <person name="Barry K.W."/>
            <person name="Cichocki N."/>
            <person name="Veneault-Fourrey C."/>
            <person name="LaButti K."/>
            <person name="Lindquist E.A."/>
            <person name="Lipzen A."/>
            <person name="Lundell T."/>
            <person name="Morin E."/>
            <person name="Murat C."/>
            <person name="Riley R."/>
            <person name="Ohm R."/>
            <person name="Sun H."/>
            <person name="Tunlid A."/>
            <person name="Henrissat B."/>
            <person name="Grigoriev I.V."/>
            <person name="Hibbett D.S."/>
            <person name="Martin F."/>
        </authorList>
    </citation>
    <scope>NUCLEOTIDE SEQUENCE [LARGE SCALE GENOMIC DNA]</scope>
    <source>
        <strain evidence="2">FD-334 SS-4</strain>
    </source>
</reference>
<dbReference type="AlphaFoldDB" id="A0A0D2NPC0"/>
<sequence length="61" mass="6867">MARNVHRGGVFIPAEVRRFSGLVSRTLSCQEDVVWERHTRLHAIFVAIADALHALQRLCGV</sequence>
<dbReference type="Proteomes" id="UP000054270">
    <property type="component" value="Unassembled WGS sequence"/>
</dbReference>
<protein>
    <submittedName>
        <fullName evidence="1">Uncharacterized protein</fullName>
    </submittedName>
</protein>
<evidence type="ECO:0000313" key="1">
    <source>
        <dbReference type="EMBL" id="KJA18626.1"/>
    </source>
</evidence>
<keyword evidence="2" id="KW-1185">Reference proteome</keyword>
<name>A0A0D2NPC0_HYPSF</name>
<dbReference type="EMBL" id="KN817586">
    <property type="protein sequence ID" value="KJA18626.1"/>
    <property type="molecule type" value="Genomic_DNA"/>
</dbReference>